<dbReference type="AlphaFoldDB" id="A0A6N0HY24"/>
<organism evidence="1 2">
    <name type="scientific">Candidatus Reidiella endopervernicosa</name>
    <dbReference type="NCBI Taxonomy" id="2738883"/>
    <lineage>
        <taxon>Bacteria</taxon>
        <taxon>Pseudomonadati</taxon>
        <taxon>Pseudomonadota</taxon>
        <taxon>Gammaproteobacteria</taxon>
        <taxon>Candidatus Reidiella</taxon>
    </lineage>
</organism>
<dbReference type="Proteomes" id="UP000509658">
    <property type="component" value="Chromosome"/>
</dbReference>
<dbReference type="EMBL" id="CP054491">
    <property type="protein sequence ID" value="QKQ27106.1"/>
    <property type="molecule type" value="Genomic_DNA"/>
</dbReference>
<protein>
    <submittedName>
        <fullName evidence="1">Uncharacterized protein</fullName>
    </submittedName>
</protein>
<evidence type="ECO:0000313" key="2">
    <source>
        <dbReference type="Proteomes" id="UP000509658"/>
    </source>
</evidence>
<name>A0A6N0HY24_9GAMM</name>
<sequence length="131" mass="14807">MTTQIVHEAEYSRQHARFRIPAKLIMGGNPYEIEEWSVSGLSAIKIPQEIGASTRSRYFCESLSLHQPKQTAKLHATVYAWRSTICVRCVITSSRLYTTPSVTLRRHKAVLHLLRRSLAPTTIGNGVDSRD</sequence>
<reference evidence="1 2" key="1">
    <citation type="submission" date="2020-05" db="EMBL/GenBank/DDBJ databases">
        <title>Horizontal transmission and recombination maintain forever young bacterial symbiont genomes.</title>
        <authorList>
            <person name="Russell S.L."/>
            <person name="Pepper-Tunick E."/>
            <person name="Svedberg J."/>
            <person name="Byrne A."/>
            <person name="Ruelas Castillo J."/>
            <person name="Vollmers C."/>
            <person name="Beinart R.A."/>
            <person name="Corbett-Detig R."/>
        </authorList>
    </citation>
    <scope>NUCLEOTIDE SEQUENCE [LARGE SCALE GENOMIC DNA]</scope>
    <source>
        <strain evidence="1">Santa_Monica_outfall</strain>
    </source>
</reference>
<dbReference type="KEGG" id="rev:HUE57_13035"/>
<dbReference type="RefSeq" id="WP_174673319.1">
    <property type="nucleotide sequence ID" value="NZ_CP054491.1"/>
</dbReference>
<gene>
    <name evidence="1" type="ORF">HUE57_13035</name>
</gene>
<proteinExistence type="predicted"/>
<keyword evidence="2" id="KW-1185">Reference proteome</keyword>
<accession>A0A6N0HY24</accession>
<evidence type="ECO:0000313" key="1">
    <source>
        <dbReference type="EMBL" id="QKQ27106.1"/>
    </source>
</evidence>